<dbReference type="EMBL" id="HBUF01668663">
    <property type="protein sequence ID" value="CAG6790157.1"/>
    <property type="molecule type" value="Transcribed_RNA"/>
</dbReference>
<dbReference type="EMBL" id="HBUF01668662">
    <property type="protein sequence ID" value="CAG6790156.1"/>
    <property type="molecule type" value="Transcribed_RNA"/>
</dbReference>
<dbReference type="AlphaFoldDB" id="A0A8D9BW82"/>
<proteinExistence type="predicted"/>
<reference evidence="1" key="1">
    <citation type="submission" date="2021-05" db="EMBL/GenBank/DDBJ databases">
        <authorList>
            <person name="Alioto T."/>
            <person name="Alioto T."/>
            <person name="Gomez Garrido J."/>
        </authorList>
    </citation>
    <scope>NUCLEOTIDE SEQUENCE</scope>
</reference>
<protein>
    <submittedName>
        <fullName evidence="1">Uncharacterized protein</fullName>
    </submittedName>
</protein>
<evidence type="ECO:0000313" key="1">
    <source>
        <dbReference type="EMBL" id="CAG6790157.1"/>
    </source>
</evidence>
<sequence>MNTLYNVYIIQHSSHSLHHPVYHSTLISLATNGNERILTSTPHSSFHPSTPHSSFLPSTPHSSFLLSPLIISSPPLKLFTITHSTPILHPSAPHISPTTTPPHPSSSQLFDVLRVKSYSIL</sequence>
<organism evidence="1">
    <name type="scientific">Cacopsylla melanoneura</name>
    <dbReference type="NCBI Taxonomy" id="428564"/>
    <lineage>
        <taxon>Eukaryota</taxon>
        <taxon>Metazoa</taxon>
        <taxon>Ecdysozoa</taxon>
        <taxon>Arthropoda</taxon>
        <taxon>Hexapoda</taxon>
        <taxon>Insecta</taxon>
        <taxon>Pterygota</taxon>
        <taxon>Neoptera</taxon>
        <taxon>Paraneoptera</taxon>
        <taxon>Hemiptera</taxon>
        <taxon>Sternorrhyncha</taxon>
        <taxon>Psylloidea</taxon>
        <taxon>Psyllidae</taxon>
        <taxon>Psyllinae</taxon>
        <taxon>Cacopsylla</taxon>
    </lineage>
</organism>
<name>A0A8D9BW82_9HEMI</name>
<accession>A0A8D9BW82</accession>